<organism evidence="1 2">
    <name type="scientific">Phytophthora fragariaefolia</name>
    <dbReference type="NCBI Taxonomy" id="1490495"/>
    <lineage>
        <taxon>Eukaryota</taxon>
        <taxon>Sar</taxon>
        <taxon>Stramenopiles</taxon>
        <taxon>Oomycota</taxon>
        <taxon>Peronosporomycetes</taxon>
        <taxon>Peronosporales</taxon>
        <taxon>Peronosporaceae</taxon>
        <taxon>Phytophthora</taxon>
    </lineage>
</organism>
<name>A0A9W6XJM3_9STRA</name>
<reference evidence="1" key="1">
    <citation type="submission" date="2023-04" db="EMBL/GenBank/DDBJ databases">
        <title>Phytophthora fragariaefolia NBRC 109709.</title>
        <authorList>
            <person name="Ichikawa N."/>
            <person name="Sato H."/>
            <person name="Tonouchi N."/>
        </authorList>
    </citation>
    <scope>NUCLEOTIDE SEQUENCE</scope>
    <source>
        <strain evidence="1">NBRC 109709</strain>
    </source>
</reference>
<gene>
    <name evidence="1" type="ORF">Pfra01_001201200</name>
</gene>
<proteinExistence type="predicted"/>
<evidence type="ECO:0000313" key="1">
    <source>
        <dbReference type="EMBL" id="GMF39852.1"/>
    </source>
</evidence>
<keyword evidence="2" id="KW-1185">Reference proteome</keyword>
<comment type="caution">
    <text evidence="1">The sequence shown here is derived from an EMBL/GenBank/DDBJ whole genome shotgun (WGS) entry which is preliminary data.</text>
</comment>
<dbReference type="AlphaFoldDB" id="A0A9W6XJM3"/>
<evidence type="ECO:0000313" key="2">
    <source>
        <dbReference type="Proteomes" id="UP001165121"/>
    </source>
</evidence>
<accession>A0A9W6XJM3</accession>
<protein>
    <submittedName>
        <fullName evidence="1">Unnamed protein product</fullName>
    </submittedName>
</protein>
<dbReference type="EMBL" id="BSXT01001194">
    <property type="protein sequence ID" value="GMF39852.1"/>
    <property type="molecule type" value="Genomic_DNA"/>
</dbReference>
<dbReference type="Proteomes" id="UP001165121">
    <property type="component" value="Unassembled WGS sequence"/>
</dbReference>
<sequence length="110" mass="11552">MGLVLVVNSDGVELAPVGDGPLVEANPCSESIPPPKCLLNCLQGRSHLPSLIPGGFSSGRALEMEVPHDSTEPISCHESAKSPTRYCSILFNPPVLIKPIAVATQGTCYQ</sequence>